<name>A0A0J1B3L2_RHOIS</name>
<comment type="caution">
    <text evidence="1">The sequence shown here is derived from an EMBL/GenBank/DDBJ whole genome shotgun (WGS) entry which is preliminary data.</text>
</comment>
<dbReference type="Proteomes" id="UP000036367">
    <property type="component" value="Unassembled WGS sequence"/>
</dbReference>
<reference evidence="1" key="1">
    <citation type="submission" date="2015-05" db="EMBL/GenBank/DDBJ databases">
        <title>Permanent draft genome of Rhodopirellula islandicus K833.</title>
        <authorList>
            <person name="Kizina J."/>
            <person name="Richter M."/>
            <person name="Glockner F.O."/>
            <person name="Harder J."/>
        </authorList>
    </citation>
    <scope>NUCLEOTIDE SEQUENCE [LARGE SCALE GENOMIC DNA]</scope>
    <source>
        <strain evidence="1">K833</strain>
    </source>
</reference>
<dbReference type="AlphaFoldDB" id="A0A0J1B3L2"/>
<dbReference type="EMBL" id="LECT01000055">
    <property type="protein sequence ID" value="KLU01213.1"/>
    <property type="molecule type" value="Genomic_DNA"/>
</dbReference>
<gene>
    <name evidence="1" type="ORF">RISK_006782</name>
</gene>
<sequence>MVPLASADGHGWRERFSHEVATGCSHWRQPMDSARNEFTKS</sequence>
<dbReference type="STRING" id="595434.RISK_006782"/>
<proteinExistence type="predicted"/>
<keyword evidence="2" id="KW-1185">Reference proteome</keyword>
<protein>
    <submittedName>
        <fullName evidence="1">Uncharacterized protein</fullName>
    </submittedName>
</protein>
<dbReference type="PATRIC" id="fig|595434.4.peg.6456"/>
<accession>A0A0J1B3L2</accession>
<evidence type="ECO:0000313" key="2">
    <source>
        <dbReference type="Proteomes" id="UP000036367"/>
    </source>
</evidence>
<evidence type="ECO:0000313" key="1">
    <source>
        <dbReference type="EMBL" id="KLU01213.1"/>
    </source>
</evidence>
<organism evidence="1 2">
    <name type="scientific">Rhodopirellula islandica</name>
    <dbReference type="NCBI Taxonomy" id="595434"/>
    <lineage>
        <taxon>Bacteria</taxon>
        <taxon>Pseudomonadati</taxon>
        <taxon>Planctomycetota</taxon>
        <taxon>Planctomycetia</taxon>
        <taxon>Pirellulales</taxon>
        <taxon>Pirellulaceae</taxon>
        <taxon>Rhodopirellula</taxon>
    </lineage>
</organism>